<name>A0A5S4FL65_9ACTN</name>
<evidence type="ECO:0000313" key="3">
    <source>
        <dbReference type="Proteomes" id="UP000306628"/>
    </source>
</evidence>
<proteinExistence type="predicted"/>
<evidence type="ECO:0000313" key="2">
    <source>
        <dbReference type="EMBL" id="TMR21467.1"/>
    </source>
</evidence>
<dbReference type="Proteomes" id="UP000306628">
    <property type="component" value="Unassembled WGS sequence"/>
</dbReference>
<organism evidence="2 3">
    <name type="scientific">Nonomuraea zeae</name>
    <dbReference type="NCBI Taxonomy" id="1642303"/>
    <lineage>
        <taxon>Bacteria</taxon>
        <taxon>Bacillati</taxon>
        <taxon>Actinomycetota</taxon>
        <taxon>Actinomycetes</taxon>
        <taxon>Streptosporangiales</taxon>
        <taxon>Streptosporangiaceae</taxon>
        <taxon>Nonomuraea</taxon>
    </lineage>
</organism>
<dbReference type="RefSeq" id="WP_138697054.1">
    <property type="nucleotide sequence ID" value="NZ_JBHSAZ010000014.1"/>
</dbReference>
<comment type="caution">
    <text evidence="2">The sequence shown here is derived from an EMBL/GenBank/DDBJ whole genome shotgun (WGS) entry which is preliminary data.</text>
</comment>
<reference evidence="2 3" key="1">
    <citation type="submission" date="2019-05" db="EMBL/GenBank/DDBJ databases">
        <title>Draft genome sequence of Nonomuraea zeae DSM 100528.</title>
        <authorList>
            <person name="Saricaoglu S."/>
            <person name="Isik K."/>
        </authorList>
    </citation>
    <scope>NUCLEOTIDE SEQUENCE [LARGE SCALE GENOMIC DNA]</scope>
    <source>
        <strain evidence="2 3">DSM 100528</strain>
    </source>
</reference>
<dbReference type="AlphaFoldDB" id="A0A5S4FL65"/>
<evidence type="ECO:0000256" key="1">
    <source>
        <dbReference type="SAM" id="SignalP"/>
    </source>
</evidence>
<gene>
    <name evidence="2" type="ORF">ETD85_50835</name>
</gene>
<feature type="signal peptide" evidence="1">
    <location>
        <begin position="1"/>
        <end position="25"/>
    </location>
</feature>
<protein>
    <submittedName>
        <fullName evidence="2">Uncharacterized protein</fullName>
    </submittedName>
</protein>
<dbReference type="EMBL" id="VCKX01000295">
    <property type="protein sequence ID" value="TMR21467.1"/>
    <property type="molecule type" value="Genomic_DNA"/>
</dbReference>
<keyword evidence="1" id="KW-0732">Signal</keyword>
<feature type="chain" id="PRO_5039611363" evidence="1">
    <location>
        <begin position="26"/>
        <end position="172"/>
    </location>
</feature>
<dbReference type="OrthoDB" id="5019816at2"/>
<sequence>MIQVRRWMAASVGTLGLLTFGVVTAPNASASSAIPGDVATYSVKVTGTINSAYNPREVLATCSADIGGTCAITRSYSATRTFQVALGVSVKVVAAELGWSSSSTTTVAASCTSRKFTSNRQIYRGYPRGTRKWYTVTKSVYNVYTKKVRSTSTSAPKQAFNPNGVRCIMETR</sequence>
<keyword evidence="3" id="KW-1185">Reference proteome</keyword>
<accession>A0A5S4FL65</accession>